<dbReference type="RefSeq" id="WP_085783794.1">
    <property type="nucleotide sequence ID" value="NZ_CP008743.1"/>
</dbReference>
<proteinExistence type="predicted"/>
<reference evidence="2 3" key="1">
    <citation type="submission" date="2014-06" db="EMBL/GenBank/DDBJ databases">
        <title>The genome of the endonuclear symbiont Nucleicultrix amoebiphila.</title>
        <authorList>
            <person name="Schulz F."/>
            <person name="Horn M."/>
        </authorList>
    </citation>
    <scope>NUCLEOTIDE SEQUENCE [LARGE SCALE GENOMIC DNA]</scope>
    <source>
        <strain evidence="2 3">FS5</strain>
    </source>
</reference>
<dbReference type="PANTHER" id="PTHR41317:SF1">
    <property type="entry name" value="PD-(D_E)XK NUCLEASE FAMILY TRANSPOSASE"/>
    <property type="match status" value="1"/>
</dbReference>
<dbReference type="PANTHER" id="PTHR41317">
    <property type="entry name" value="PD-(D_E)XK NUCLEASE FAMILY TRANSPOSASE"/>
    <property type="match status" value="1"/>
</dbReference>
<dbReference type="InterPro" id="IPR010106">
    <property type="entry name" value="RpnA"/>
</dbReference>
<name>A0A1W6N3H9_9PROT</name>
<evidence type="ECO:0000256" key="1">
    <source>
        <dbReference type="SAM" id="Coils"/>
    </source>
</evidence>
<evidence type="ECO:0000313" key="3">
    <source>
        <dbReference type="Proteomes" id="UP000237351"/>
    </source>
</evidence>
<accession>A0A1W6N3H9</accession>
<organism evidence="2 3">
    <name type="scientific">Candidatus Nucleicultrix amoebiphila FS5</name>
    <dbReference type="NCBI Taxonomy" id="1414854"/>
    <lineage>
        <taxon>Bacteria</taxon>
        <taxon>Pseudomonadati</taxon>
        <taxon>Pseudomonadota</taxon>
        <taxon>Alphaproteobacteria</taxon>
        <taxon>Holosporales</taxon>
        <taxon>Candidatus Nucleicultricaceae</taxon>
        <taxon>Candidatus Nucleicultrix</taxon>
    </lineage>
</organism>
<protein>
    <recommendedName>
        <fullName evidence="4">Transposase (putative) YhgA-like domain-containing protein</fullName>
    </recommendedName>
</protein>
<keyword evidence="1" id="KW-0175">Coiled coil</keyword>
<dbReference type="Proteomes" id="UP000237351">
    <property type="component" value="Chromosome"/>
</dbReference>
<feature type="coiled-coil region" evidence="1">
    <location>
        <begin position="345"/>
        <end position="379"/>
    </location>
</feature>
<keyword evidence="3" id="KW-1185">Reference proteome</keyword>
<dbReference type="OrthoDB" id="7161698at2"/>
<dbReference type="KEGG" id="naf:GQ61_02660"/>
<dbReference type="EMBL" id="CP008743">
    <property type="protein sequence ID" value="ARN84405.1"/>
    <property type="molecule type" value="Genomic_DNA"/>
</dbReference>
<dbReference type="AlphaFoldDB" id="A0A1W6N3H9"/>
<sequence length="429" mass="49418">MGLQYVRPKFIASVVGLFMMSTGDSQGSFLIEDLVQGVSRLSLKRKTEQRTFPKQRKHEPTISLVGGASSPLKKKVRLLSWPDTLNNRSFHGSSKVLLANTDEVIFEETTKDLPITEVPFINPMDDVAFKNIFTSPENEKVVITVLNEILQLEGDNAIERFEVLQTENLPQKEKGKKSFIDVVCRDHKGRCILIEMQRSLQEAFDKRLVYYASEAYTGQLFKGQKYVSLDSVYAIEFTDFNFSPHKKSYISRHAILDTETHENDFKGLHFIVINLKKFEQEKRKINTPMGEFLYFLKNWRKITKVPENTKIRPIYEAVDRHVLSSDAFWSYADRYFEEMIAAQTLETLQRNTENLQKNTENLQKNIENLQKNMKEGKEEGVKEGIEKGKKEGIKEASLEIAKRLLKKNLSSEEVAATTDLSLEDIKTLQ</sequence>
<gene>
    <name evidence="2" type="ORF">GQ61_02660</name>
</gene>
<dbReference type="Pfam" id="PF12784">
    <property type="entry name" value="PDDEXK_2"/>
    <property type="match status" value="1"/>
</dbReference>
<dbReference type="NCBIfam" id="TIGR01784">
    <property type="entry name" value="T_den_put_tspse"/>
    <property type="match status" value="1"/>
</dbReference>
<evidence type="ECO:0000313" key="2">
    <source>
        <dbReference type="EMBL" id="ARN84405.1"/>
    </source>
</evidence>
<evidence type="ECO:0008006" key="4">
    <source>
        <dbReference type="Google" id="ProtNLM"/>
    </source>
</evidence>